<evidence type="ECO:0000313" key="3">
    <source>
        <dbReference type="Proteomes" id="UP000189739"/>
    </source>
</evidence>
<dbReference type="RefSeq" id="WP_078350837.1">
    <property type="nucleotide sequence ID" value="NZ_MBTF01000037.1"/>
</dbReference>
<evidence type="ECO:0000313" key="2">
    <source>
        <dbReference type="EMBL" id="OOQ56966.1"/>
    </source>
</evidence>
<dbReference type="Proteomes" id="UP000189739">
    <property type="component" value="Unassembled WGS sequence"/>
</dbReference>
<organism evidence="2 3">
    <name type="scientific">Mucilaginibacter pedocola</name>
    <dbReference type="NCBI Taxonomy" id="1792845"/>
    <lineage>
        <taxon>Bacteria</taxon>
        <taxon>Pseudomonadati</taxon>
        <taxon>Bacteroidota</taxon>
        <taxon>Sphingobacteriia</taxon>
        <taxon>Sphingobacteriales</taxon>
        <taxon>Sphingobacteriaceae</taxon>
        <taxon>Mucilaginibacter</taxon>
    </lineage>
</organism>
<feature type="domain" description="SEFIR" evidence="1">
    <location>
        <begin position="3"/>
        <end position="139"/>
    </location>
</feature>
<name>A0A1S9P7P6_9SPHI</name>
<dbReference type="InterPro" id="IPR035897">
    <property type="entry name" value="Toll_tir_struct_dom_sf"/>
</dbReference>
<keyword evidence="3" id="KW-1185">Reference proteome</keyword>
<dbReference type="AlphaFoldDB" id="A0A1S9P7P6"/>
<dbReference type="InterPro" id="IPR013568">
    <property type="entry name" value="SEFIR_dom"/>
</dbReference>
<protein>
    <recommendedName>
        <fullName evidence="1">SEFIR domain-containing protein</fullName>
    </recommendedName>
</protein>
<evidence type="ECO:0000259" key="1">
    <source>
        <dbReference type="PROSITE" id="PS51534"/>
    </source>
</evidence>
<accession>A0A1S9P7P6</accession>
<proteinExistence type="predicted"/>
<dbReference type="Pfam" id="PF08357">
    <property type="entry name" value="SEFIR"/>
    <property type="match status" value="1"/>
</dbReference>
<dbReference type="EMBL" id="MBTF01000037">
    <property type="protein sequence ID" value="OOQ56966.1"/>
    <property type="molecule type" value="Genomic_DNA"/>
</dbReference>
<gene>
    <name evidence="2" type="ORF">BC343_15610</name>
</gene>
<comment type="caution">
    <text evidence="2">The sequence shown here is derived from an EMBL/GenBank/DDBJ whole genome shotgun (WGS) entry which is preliminary data.</text>
</comment>
<dbReference type="OrthoDB" id="5149141at2"/>
<sequence>MENKKVFISYSWSSPSHEDWVLELANRLVQDGVDVILDKWDLREGHDKYHFMEGMVKSPEIHKVLIILDKKYSERADERKGGVGTETLIITPQLYADVTQEKFIPVVAEVDESGRAYLPVYLNGRIYIDLSSKDNFESNYEKLLRSIYSRPSLTKPALGKPPKYLFEDSPVRYKTTTLVRGLDVQLDKNPNRINSFLNDFLDEYFNCLPAFALDETVGTSYLGIGEAAFNKLTQYVSLKADYLAFLGKIFKSTIFFDHDVLIQFFEKLPMLFRPLDEKTNWQSYYYEHYKLIIYELFLYTIGLAIRYNNLTLLQDLFHSRYFIKDQYEGPKSNDDFTAFRYYYDMMDQYYKKLYNKNFYSPQADFIIHHIPEGWNRSFVINADLLCYYVAALNNKIWFPTTYIYKSRDGAPFDIISRLVSRKHFDKIKNILGFDDVEALKKRIVEVNELNQRRSYSHGFADPIPQFSYYIDVDKISTAL</sequence>
<dbReference type="STRING" id="1792845.BC343_15610"/>
<dbReference type="PROSITE" id="PS51534">
    <property type="entry name" value="SEFIR"/>
    <property type="match status" value="1"/>
</dbReference>
<dbReference type="SUPFAM" id="SSF52200">
    <property type="entry name" value="Toll/Interleukin receptor TIR domain"/>
    <property type="match status" value="1"/>
</dbReference>
<reference evidence="2 3" key="1">
    <citation type="submission" date="2016-07" db="EMBL/GenBank/DDBJ databases">
        <title>Genomic analysis of zinc-resistant bacterium Mucilaginibacter pedocola TBZ30.</title>
        <authorList>
            <person name="Huang J."/>
            <person name="Tang J."/>
        </authorList>
    </citation>
    <scope>NUCLEOTIDE SEQUENCE [LARGE SCALE GENOMIC DNA]</scope>
    <source>
        <strain evidence="2 3">TBZ30</strain>
    </source>
</reference>
<dbReference type="Gene3D" id="3.40.50.10140">
    <property type="entry name" value="Toll/interleukin-1 receptor homology (TIR) domain"/>
    <property type="match status" value="1"/>
</dbReference>